<feature type="domain" description="CBS" evidence="4">
    <location>
        <begin position="537"/>
        <end position="595"/>
    </location>
</feature>
<evidence type="ECO:0000256" key="1">
    <source>
        <dbReference type="ARBA" id="ARBA00022737"/>
    </source>
</evidence>
<dbReference type="Pfam" id="PF00571">
    <property type="entry name" value="CBS"/>
    <property type="match status" value="1"/>
</dbReference>
<dbReference type="OrthoDB" id="72239at2759"/>
<keyword evidence="1" id="KW-0677">Repeat</keyword>
<evidence type="ECO:0000259" key="4">
    <source>
        <dbReference type="PROSITE" id="PS51371"/>
    </source>
</evidence>
<dbReference type="Gene3D" id="3.10.580.10">
    <property type="entry name" value="CBS-domain"/>
    <property type="match status" value="1"/>
</dbReference>
<dbReference type="EMBL" id="KI913959">
    <property type="protein sequence ID" value="ETW03544.1"/>
    <property type="molecule type" value="Genomic_DNA"/>
</dbReference>
<evidence type="ECO:0000256" key="2">
    <source>
        <dbReference type="ARBA" id="ARBA00023122"/>
    </source>
</evidence>
<dbReference type="GeneID" id="20082021"/>
<evidence type="ECO:0000256" key="3">
    <source>
        <dbReference type="PROSITE-ProRule" id="PRU00703"/>
    </source>
</evidence>
<dbReference type="InterPro" id="IPR046342">
    <property type="entry name" value="CBS_dom_sf"/>
</dbReference>
<dbReference type="eggNOG" id="ENOG502SAWJ">
    <property type="taxonomic scope" value="Eukaryota"/>
</dbReference>
<name>A0A024UB94_9STRA</name>
<evidence type="ECO:0000313" key="5">
    <source>
        <dbReference type="EMBL" id="ETW03544.1"/>
    </source>
</evidence>
<protein>
    <recommendedName>
        <fullName evidence="4">CBS domain-containing protein</fullName>
    </recommendedName>
</protein>
<reference evidence="5" key="1">
    <citation type="submission" date="2013-12" db="EMBL/GenBank/DDBJ databases">
        <title>The Genome Sequence of Aphanomyces invadans NJM9701.</title>
        <authorList>
            <consortium name="The Broad Institute Genomics Platform"/>
            <person name="Russ C."/>
            <person name="Tyler B."/>
            <person name="van West P."/>
            <person name="Dieguez-Uribeondo J."/>
            <person name="Young S.K."/>
            <person name="Zeng Q."/>
            <person name="Gargeya S."/>
            <person name="Fitzgerald M."/>
            <person name="Abouelleil A."/>
            <person name="Alvarado L."/>
            <person name="Chapman S.B."/>
            <person name="Gainer-Dewar J."/>
            <person name="Goldberg J."/>
            <person name="Griggs A."/>
            <person name="Gujja S."/>
            <person name="Hansen M."/>
            <person name="Howarth C."/>
            <person name="Imamovic A."/>
            <person name="Ireland A."/>
            <person name="Larimer J."/>
            <person name="McCowan C."/>
            <person name="Murphy C."/>
            <person name="Pearson M."/>
            <person name="Poon T.W."/>
            <person name="Priest M."/>
            <person name="Roberts A."/>
            <person name="Saif S."/>
            <person name="Shea T."/>
            <person name="Sykes S."/>
            <person name="Wortman J."/>
            <person name="Nusbaum C."/>
            <person name="Birren B."/>
        </authorList>
    </citation>
    <scope>NUCLEOTIDE SEQUENCE [LARGE SCALE GENOMIC DNA]</scope>
    <source>
        <strain evidence="5">NJM9701</strain>
    </source>
</reference>
<dbReference type="AlphaFoldDB" id="A0A024UB94"/>
<dbReference type="InterPro" id="IPR050511">
    <property type="entry name" value="AMPK_gamma/SDS23_families"/>
</dbReference>
<sequence length="601" mass="67645">MGATLSSHGLADEHLRPLVTEYTTQSLKTVEECWKIYVDEANSSRALTQNEFDEVFGMLLQDTVPHYALFETVVHGKTGVNGFEVLVAICLALRNVDIKRKLFFIFRMYVCPNHENFIETSARLVIYKDCVGAVTRMLRLSEPPSTEVTSAMEGALRAQDDSKQFVTLKEAIEFSLTHPFVCSFLEELQALFTGLVTVDKALTFFSNAELLLDDDIAASGVAAESFHDPSVLWATKIRDVGGQTWYNHDVVHMPDDLQCFLALKELQLRKQPMALVYERNRLNKTGDRVYCGLLDFETIVRCLLEVLPALDVTCKSTGSYMVNMSKAPDIELVKMEAEIADAGRKFASMPLRDVLLLARKSNEFVGDGTPPHGLRMAYGDDVLFNLVHRFAMYEFFVPIAHSPKHPSPIVGVLSPFDVVRFMLEDLTMLNGKQNWSVANVGCIFKPLSMHRATASMYEAFSMLQARHMSGMLLVNDNDEGYSTFAWQDIVELVESWPSKLHFVATVDFPVTLPAEITPTVSLPHFSNLVFPIVHVLKTKPPTTIHSNTSVAKALQTFYTQRLTRLYVVDDGQPHIGVVRLVDMMRLLLQEQKHTRQQDPPV</sequence>
<organism evidence="5">
    <name type="scientific">Aphanomyces invadans</name>
    <dbReference type="NCBI Taxonomy" id="157072"/>
    <lineage>
        <taxon>Eukaryota</taxon>
        <taxon>Sar</taxon>
        <taxon>Stramenopiles</taxon>
        <taxon>Oomycota</taxon>
        <taxon>Saprolegniomycetes</taxon>
        <taxon>Saprolegniales</taxon>
        <taxon>Verrucalvaceae</taxon>
        <taxon>Aphanomyces</taxon>
    </lineage>
</organism>
<gene>
    <name evidence="5" type="ORF">H310_04971</name>
</gene>
<keyword evidence="2 3" id="KW-0129">CBS domain</keyword>
<dbReference type="PROSITE" id="PS51371">
    <property type="entry name" value="CBS"/>
    <property type="match status" value="1"/>
</dbReference>
<dbReference type="RefSeq" id="XP_008867773.1">
    <property type="nucleotide sequence ID" value="XM_008869551.1"/>
</dbReference>
<dbReference type="PANTHER" id="PTHR13780">
    <property type="entry name" value="AMP-ACTIVATED PROTEIN KINASE, GAMMA REGULATORY SUBUNIT"/>
    <property type="match status" value="1"/>
</dbReference>
<dbReference type="InterPro" id="IPR000644">
    <property type="entry name" value="CBS_dom"/>
</dbReference>
<proteinExistence type="predicted"/>
<dbReference type="VEuPathDB" id="FungiDB:H310_04971"/>
<accession>A0A024UB94</accession>
<dbReference type="SUPFAM" id="SSF54631">
    <property type="entry name" value="CBS-domain pair"/>
    <property type="match status" value="1"/>
</dbReference>